<keyword evidence="3" id="KW-0378">Hydrolase</keyword>
<evidence type="ECO:0000259" key="2">
    <source>
        <dbReference type="PROSITE" id="PS51462"/>
    </source>
</evidence>
<dbReference type="STRING" id="298654.FraEuI1c_4885"/>
<dbReference type="CDD" id="cd02883">
    <property type="entry name" value="NUDIX_Hydrolase"/>
    <property type="match status" value="1"/>
</dbReference>
<feature type="region of interest" description="Disordered" evidence="1">
    <location>
        <begin position="1"/>
        <end position="25"/>
    </location>
</feature>
<gene>
    <name evidence="3" type="ordered locus">FraEuI1c_4885</name>
</gene>
<reference evidence="3 4" key="1">
    <citation type="submission" date="2010-10" db="EMBL/GenBank/DDBJ databases">
        <title>Complete sequence of Frankia sp. EuI1c.</title>
        <authorList>
            <consortium name="US DOE Joint Genome Institute"/>
            <person name="Lucas S."/>
            <person name="Copeland A."/>
            <person name="Lapidus A."/>
            <person name="Cheng J.-F."/>
            <person name="Bruce D."/>
            <person name="Goodwin L."/>
            <person name="Pitluck S."/>
            <person name="Chertkov O."/>
            <person name="Detter J.C."/>
            <person name="Han C."/>
            <person name="Tapia R."/>
            <person name="Land M."/>
            <person name="Hauser L."/>
            <person name="Jeffries C."/>
            <person name="Kyrpides N."/>
            <person name="Ivanova N."/>
            <person name="Mikhailova N."/>
            <person name="Beauchemin N."/>
            <person name="Sen A."/>
            <person name="Sur S.A."/>
            <person name="Gtari M."/>
            <person name="Wall L."/>
            <person name="Tisa L."/>
            <person name="Woyke T."/>
        </authorList>
    </citation>
    <scope>NUCLEOTIDE SEQUENCE [LARGE SCALE GENOMIC DNA]</scope>
    <source>
        <strain evidence="4">DSM 45817 / CECT 9037 / EuI1c</strain>
    </source>
</reference>
<dbReference type="KEGG" id="fri:FraEuI1c_4885"/>
<evidence type="ECO:0000313" key="4">
    <source>
        <dbReference type="Proteomes" id="UP000002484"/>
    </source>
</evidence>
<dbReference type="InterPro" id="IPR015797">
    <property type="entry name" value="NUDIX_hydrolase-like_dom_sf"/>
</dbReference>
<dbReference type="OrthoDB" id="3213872at2"/>
<protein>
    <submittedName>
        <fullName evidence="3">NUDIX hydrolase</fullName>
    </submittedName>
</protein>
<feature type="compositionally biased region" description="Basic and acidic residues" evidence="1">
    <location>
        <begin position="8"/>
        <end position="22"/>
    </location>
</feature>
<dbReference type="PROSITE" id="PS51462">
    <property type="entry name" value="NUDIX"/>
    <property type="match status" value="1"/>
</dbReference>
<evidence type="ECO:0000313" key="3">
    <source>
        <dbReference type="EMBL" id="ADP82875.1"/>
    </source>
</evidence>
<dbReference type="Pfam" id="PF00293">
    <property type="entry name" value="NUDIX"/>
    <property type="match status" value="1"/>
</dbReference>
<accession>E3J1R7</accession>
<dbReference type="eggNOG" id="COG0494">
    <property type="taxonomic scope" value="Bacteria"/>
</dbReference>
<dbReference type="Proteomes" id="UP000002484">
    <property type="component" value="Chromosome"/>
</dbReference>
<proteinExistence type="predicted"/>
<dbReference type="AlphaFoldDB" id="E3J1R7"/>
<dbReference type="InterPro" id="IPR000086">
    <property type="entry name" value="NUDIX_hydrolase_dom"/>
</dbReference>
<feature type="domain" description="Nudix hydrolase" evidence="2">
    <location>
        <begin position="39"/>
        <end position="162"/>
    </location>
</feature>
<dbReference type="InParanoid" id="E3J1R7"/>
<dbReference type="Gene3D" id="3.90.79.10">
    <property type="entry name" value="Nucleoside Triphosphate Pyrophosphohydrolase"/>
    <property type="match status" value="1"/>
</dbReference>
<dbReference type="HOGENOM" id="CLU_132071_0_0_11"/>
<dbReference type="RefSeq" id="WP_013425993.1">
    <property type="nucleotide sequence ID" value="NC_014666.1"/>
</dbReference>
<sequence length="171" mass="18274">MTDTTAQDAHEDRRPTPRREGAGSRLTCLGPSAAPAFEAVTSAAVVAVTDDGTLLLADLARGVDLPGGHVQRGDGSPEQTARRETWEEVRAELADLLLVEVVESDYFGPDDLTYMLIYAARVLSLQPWTGGHESAGRVLLPPADFLARYQGTHPDLMRHLVTTALAALAAS</sequence>
<organism evidence="3 4">
    <name type="scientific">Pseudofrankia inefficax (strain DSM 45817 / CECT 9037 / DDB 130130 / EuI1c)</name>
    <name type="common">Frankia inefficax</name>
    <dbReference type="NCBI Taxonomy" id="298654"/>
    <lineage>
        <taxon>Bacteria</taxon>
        <taxon>Bacillati</taxon>
        <taxon>Actinomycetota</taxon>
        <taxon>Actinomycetes</taxon>
        <taxon>Frankiales</taxon>
        <taxon>Frankiaceae</taxon>
        <taxon>Pseudofrankia</taxon>
    </lineage>
</organism>
<dbReference type="GO" id="GO:0016787">
    <property type="term" value="F:hydrolase activity"/>
    <property type="evidence" value="ECO:0007669"/>
    <property type="project" value="UniProtKB-KW"/>
</dbReference>
<dbReference type="SUPFAM" id="SSF55811">
    <property type="entry name" value="Nudix"/>
    <property type="match status" value="1"/>
</dbReference>
<dbReference type="EMBL" id="CP002299">
    <property type="protein sequence ID" value="ADP82875.1"/>
    <property type="molecule type" value="Genomic_DNA"/>
</dbReference>
<evidence type="ECO:0000256" key="1">
    <source>
        <dbReference type="SAM" id="MobiDB-lite"/>
    </source>
</evidence>
<name>E3J1R7_PSEI1</name>
<keyword evidence="4" id="KW-1185">Reference proteome</keyword>